<dbReference type="InterPro" id="IPR003587">
    <property type="entry name" value="Hint_dom_N"/>
</dbReference>
<dbReference type="Pfam" id="PF14890">
    <property type="entry name" value="Intein_splicing"/>
    <property type="match status" value="1"/>
</dbReference>
<dbReference type="PROSITE" id="PS50817">
    <property type="entry name" value="INTEIN_N_TER"/>
    <property type="match status" value="1"/>
</dbReference>
<evidence type="ECO:0000256" key="2">
    <source>
        <dbReference type="ARBA" id="ARBA00023000"/>
    </source>
</evidence>
<dbReference type="InterPro" id="IPR027417">
    <property type="entry name" value="P-loop_NTPase"/>
</dbReference>
<dbReference type="PRINTS" id="PR00379">
    <property type="entry name" value="INTEIN"/>
</dbReference>
<reference evidence="4" key="1">
    <citation type="submission" date="2020-03" db="EMBL/GenBank/DDBJ databases">
        <title>The deep terrestrial virosphere.</title>
        <authorList>
            <person name="Holmfeldt K."/>
            <person name="Nilsson E."/>
            <person name="Simone D."/>
            <person name="Lopez-Fernandez M."/>
            <person name="Wu X."/>
            <person name="de Brujin I."/>
            <person name="Lundin D."/>
            <person name="Andersson A."/>
            <person name="Bertilsson S."/>
            <person name="Dopson M."/>
        </authorList>
    </citation>
    <scope>NUCLEOTIDE SEQUENCE</scope>
    <source>
        <strain evidence="4">MM415B00562</strain>
    </source>
</reference>
<dbReference type="Gene3D" id="3.40.50.300">
    <property type="entry name" value="P-loop containing nucleotide triphosphate hydrolases"/>
    <property type="match status" value="1"/>
</dbReference>
<dbReference type="GO" id="GO:0004519">
    <property type="term" value="F:endonuclease activity"/>
    <property type="evidence" value="ECO:0007669"/>
    <property type="project" value="InterPro"/>
</dbReference>
<proteinExistence type="predicted"/>
<dbReference type="SUPFAM" id="SSF51294">
    <property type="entry name" value="Hedgehog/intein (Hint) domain"/>
    <property type="match status" value="1"/>
</dbReference>
<dbReference type="Gene3D" id="3.10.28.10">
    <property type="entry name" value="Homing endonucleases"/>
    <property type="match status" value="1"/>
</dbReference>
<organism evidence="4">
    <name type="scientific">viral metagenome</name>
    <dbReference type="NCBI Taxonomy" id="1070528"/>
    <lineage>
        <taxon>unclassified sequences</taxon>
        <taxon>metagenomes</taxon>
        <taxon>organismal metagenomes</taxon>
    </lineage>
</organism>
<dbReference type="SMART" id="SM00306">
    <property type="entry name" value="HintN"/>
    <property type="match status" value="1"/>
</dbReference>
<dbReference type="GO" id="GO:0016539">
    <property type="term" value="P:intein-mediated protein splicing"/>
    <property type="evidence" value="ECO:0007669"/>
    <property type="project" value="InterPro"/>
</dbReference>
<dbReference type="Gene3D" id="2.170.16.10">
    <property type="entry name" value="Hedgehog/Intein (Hint) domain"/>
    <property type="match status" value="2"/>
</dbReference>
<evidence type="ECO:0000259" key="3">
    <source>
        <dbReference type="PROSITE" id="PS50819"/>
    </source>
</evidence>
<sequence length="810" mass="91194">MPTLKQKEIIFQKIGYNPSEHQAKIHFSDSRIKLVAGGERSGKSKCSAAEYTSKFWETPLLWLVAADYERTKAEYIYICEHFDKLGVPYRASKNIDPGEIEVIDPKTNSVCWKIDTKSAKDPRKLAMQAPDGVIVCEASQVDYETYLRLRGRIAEKRGWMLLSGCLSGDMLVPTERGLMSIKELVGGGTHTVSTNIVGLNGKEESTLAFYNGEKPTTRVTLSKGFAIEGTNDHKVIVQKPDRDITWVSLKNLSNKDLVAIRYSTNIYGTFHYDQEESYLAGLYIAEGSWEGRYKQAPRNGHNTNRRSAGRLTFTLGGDDPVELLTKRGFVDTNKTGHWRKADKRLSRFFAHIGIDPRWTSHTKEVPPKILKANRKTQVAFLQGLFDGDGSATKRAVSFRTVSQKLAQQIQQMLLNIGVVACKTEGYYKSTYDGKPRFISDLTIYDSERFASLIGFRISRKQDIAKNKKAPRFLRNQAKAGKELLGYPVCWCKVLSKEEGFCETFDLHVPGSHAYCANGLIVHNTFESSLGWYPNLFTRWQAPNKEEAVSFSLPTWTNLAVYPGGRQDPEILALEMSDSPERFKERYGGIPCPPQGTVFNEFQPSIHVGQGGEFEFDPAFPTYTWVDPGYAHPYAVEVAQKKGDTIYIVDEIYEKGLVTSDIITVVAQRQWFSAVQKTGGAIDIAARQHQSMPAPAEIWLKEGHIYLRSQKIRIQDGIERFKSVLKVNPLTNRPAFYVNSKCKGLISELGGCPNPFDGQTKVYRWRRDREGNIIGDVPDDKNNDGCKAVCYGLIDVLGYTPSTARRQAQFF</sequence>
<dbReference type="InterPro" id="IPR036844">
    <property type="entry name" value="Hint_dom_sf"/>
</dbReference>
<evidence type="ECO:0000256" key="1">
    <source>
        <dbReference type="ARBA" id="ARBA00022813"/>
    </source>
</evidence>
<evidence type="ECO:0000313" key="4">
    <source>
        <dbReference type="EMBL" id="QJA64005.1"/>
    </source>
</evidence>
<dbReference type="AlphaFoldDB" id="A0A6M3J432"/>
<dbReference type="EMBL" id="MT141510">
    <property type="protein sequence ID" value="QJA64005.1"/>
    <property type="molecule type" value="Genomic_DNA"/>
</dbReference>
<dbReference type="NCBIfam" id="TIGR01443">
    <property type="entry name" value="intein_Cterm"/>
    <property type="match status" value="1"/>
</dbReference>
<keyword evidence="2" id="KW-0651">Protein splicing</keyword>
<dbReference type="InterPro" id="IPR006142">
    <property type="entry name" value="INTEIN"/>
</dbReference>
<dbReference type="InterPro" id="IPR027434">
    <property type="entry name" value="Homing_endonucl"/>
</dbReference>
<feature type="domain" description="DOD-type homing endonuclease" evidence="3">
    <location>
        <begin position="279"/>
        <end position="418"/>
    </location>
</feature>
<protein>
    <recommendedName>
        <fullName evidence="3">DOD-type homing endonuclease domain-containing protein</fullName>
    </recommendedName>
</protein>
<keyword evidence="1" id="KW-0068">Autocatalytic cleavage</keyword>
<dbReference type="InterPro" id="IPR030934">
    <property type="entry name" value="Intein_C"/>
</dbReference>
<name>A0A6M3J432_9ZZZZ</name>
<dbReference type="Gene3D" id="3.30.420.280">
    <property type="match status" value="1"/>
</dbReference>
<dbReference type="Pfam" id="PF14528">
    <property type="entry name" value="LAGLIDADG_3"/>
    <property type="match status" value="1"/>
</dbReference>
<dbReference type="PROSITE" id="PS50818">
    <property type="entry name" value="INTEIN_C_TER"/>
    <property type="match status" value="1"/>
</dbReference>
<gene>
    <name evidence="4" type="ORF">MM415B00562_0039</name>
</gene>
<dbReference type="PROSITE" id="PS50819">
    <property type="entry name" value="INTEIN_ENDONUCLEASE"/>
    <property type="match status" value="1"/>
</dbReference>
<dbReference type="SUPFAM" id="SSF55608">
    <property type="entry name" value="Homing endonucleases"/>
    <property type="match status" value="1"/>
</dbReference>
<dbReference type="InterPro" id="IPR004042">
    <property type="entry name" value="Intein_endonuc_central"/>
</dbReference>
<dbReference type="InterPro" id="IPR006141">
    <property type="entry name" value="Intein_N"/>
</dbReference>
<accession>A0A6M3J432</accession>
<dbReference type="InterPro" id="IPR004860">
    <property type="entry name" value="LAGLIDADG_dom"/>
</dbReference>